<dbReference type="CDD" id="cd00519">
    <property type="entry name" value="Lipase_3"/>
    <property type="match status" value="1"/>
</dbReference>
<dbReference type="SUPFAM" id="SSF53474">
    <property type="entry name" value="alpha/beta-Hydrolases"/>
    <property type="match status" value="1"/>
</dbReference>
<dbReference type="PANTHER" id="PTHR45908">
    <property type="entry name" value="PROTEIN CBG11750-RELATED"/>
    <property type="match status" value="1"/>
</dbReference>
<feature type="signal peptide" evidence="1">
    <location>
        <begin position="1"/>
        <end position="17"/>
    </location>
</feature>
<dbReference type="OrthoDB" id="5866690at2759"/>
<dbReference type="Pfam" id="PF01764">
    <property type="entry name" value="Lipase_3"/>
    <property type="match status" value="1"/>
</dbReference>
<dbReference type="AlphaFoldDB" id="A0A811L849"/>
<keyword evidence="4" id="KW-1185">Reference proteome</keyword>
<dbReference type="PANTHER" id="PTHR45908:SF8">
    <property type="entry name" value="FUNGAL LIPASE-LIKE DOMAIN-CONTAINING PROTEIN"/>
    <property type="match status" value="1"/>
</dbReference>
<evidence type="ECO:0000313" key="3">
    <source>
        <dbReference type="EMBL" id="CAD5223321.1"/>
    </source>
</evidence>
<dbReference type="Proteomes" id="UP000783686">
    <property type="component" value="Unassembled WGS sequence"/>
</dbReference>
<feature type="chain" id="PRO_5035595018" description="Fungal lipase-type domain-containing protein" evidence="1">
    <location>
        <begin position="18"/>
        <end position="321"/>
    </location>
</feature>
<evidence type="ECO:0000313" key="4">
    <source>
        <dbReference type="Proteomes" id="UP000614601"/>
    </source>
</evidence>
<dbReference type="InterPro" id="IPR002921">
    <property type="entry name" value="Fungal_lipase-type"/>
</dbReference>
<proteinExistence type="predicted"/>
<sequence>MRSPPTVILLLLPLIASSPLNVILPQKIELKSLEKATELNSTVLYSPYSDEFARHKMFPLAAAAYSDNPQQCLDNNFNKAKVLGMVYAKCEEDEKVSLCVGYVAVSPIDKAIIVSFRGTNSFLQLVVEVNHVVLKRKHEAAIDGLVGAYFYNVFDQLWSNGLKNIVSKAVKQYPGYELWVTGHSLGGAVASIAATEIMIEYQIPQEKVKLITFGQPRTGDIKYANFYPNSIPEAYRVNHNRDLVAHVPPEKFEDYYHHGSEVWYPNNMQDGDSAFSVCNEGESNKCSNKNFFLMSINDHVHYFNEYVSTFGVNGCIWSSKK</sequence>
<reference evidence="3" key="1">
    <citation type="submission" date="2020-09" db="EMBL/GenBank/DDBJ databases">
        <authorList>
            <person name="Kikuchi T."/>
        </authorList>
    </citation>
    <scope>NUCLEOTIDE SEQUENCE</scope>
    <source>
        <strain evidence="3">SH1</strain>
    </source>
</reference>
<dbReference type="EMBL" id="CAJFDH010000005">
    <property type="protein sequence ID" value="CAD5223321.1"/>
    <property type="molecule type" value="Genomic_DNA"/>
</dbReference>
<evidence type="ECO:0000259" key="2">
    <source>
        <dbReference type="Pfam" id="PF01764"/>
    </source>
</evidence>
<feature type="domain" description="Fungal lipase-type" evidence="2">
    <location>
        <begin position="113"/>
        <end position="251"/>
    </location>
</feature>
<dbReference type="InterPro" id="IPR029058">
    <property type="entry name" value="AB_hydrolase_fold"/>
</dbReference>
<organism evidence="3 4">
    <name type="scientific">Bursaphelenchus okinawaensis</name>
    <dbReference type="NCBI Taxonomy" id="465554"/>
    <lineage>
        <taxon>Eukaryota</taxon>
        <taxon>Metazoa</taxon>
        <taxon>Ecdysozoa</taxon>
        <taxon>Nematoda</taxon>
        <taxon>Chromadorea</taxon>
        <taxon>Rhabditida</taxon>
        <taxon>Tylenchina</taxon>
        <taxon>Tylenchomorpha</taxon>
        <taxon>Aphelenchoidea</taxon>
        <taxon>Aphelenchoididae</taxon>
        <taxon>Bursaphelenchus</taxon>
    </lineage>
</organism>
<name>A0A811L849_9BILA</name>
<dbReference type="Gene3D" id="3.40.50.1820">
    <property type="entry name" value="alpha/beta hydrolase"/>
    <property type="match status" value="1"/>
</dbReference>
<accession>A0A811L849</accession>
<protein>
    <recommendedName>
        <fullName evidence="2">Fungal lipase-type domain-containing protein</fullName>
    </recommendedName>
</protein>
<comment type="caution">
    <text evidence="3">The sequence shown here is derived from an EMBL/GenBank/DDBJ whole genome shotgun (WGS) entry which is preliminary data.</text>
</comment>
<dbReference type="GO" id="GO:0006629">
    <property type="term" value="P:lipid metabolic process"/>
    <property type="evidence" value="ECO:0007669"/>
    <property type="project" value="InterPro"/>
</dbReference>
<dbReference type="EMBL" id="CAJFCW020000005">
    <property type="protein sequence ID" value="CAG9117515.1"/>
    <property type="molecule type" value="Genomic_DNA"/>
</dbReference>
<keyword evidence="1" id="KW-0732">Signal</keyword>
<gene>
    <name evidence="3" type="ORF">BOKJ2_LOCUS10091</name>
</gene>
<evidence type="ECO:0000256" key="1">
    <source>
        <dbReference type="SAM" id="SignalP"/>
    </source>
</evidence>
<dbReference type="Proteomes" id="UP000614601">
    <property type="component" value="Unassembled WGS sequence"/>
</dbReference>